<dbReference type="KEGG" id="mcj:MCON_1032"/>
<feature type="domain" description="SD-repeat containing protein B" evidence="5">
    <location>
        <begin position="2340"/>
        <end position="2426"/>
    </location>
</feature>
<proteinExistence type="predicted"/>
<feature type="domain" description="SD-repeat containing protein B" evidence="5">
    <location>
        <begin position="2138"/>
        <end position="2205"/>
    </location>
</feature>
<evidence type="ECO:0000313" key="7">
    <source>
        <dbReference type="Proteomes" id="UP000007807"/>
    </source>
</evidence>
<feature type="domain" description="SD-repeat containing protein B" evidence="5">
    <location>
        <begin position="2040"/>
        <end position="2119"/>
    </location>
</feature>
<evidence type="ECO:0000256" key="4">
    <source>
        <dbReference type="SAM" id="Phobius"/>
    </source>
</evidence>
<dbReference type="SUPFAM" id="SSF117074">
    <property type="entry name" value="Hypothetical protein PA1324"/>
    <property type="match status" value="6"/>
</dbReference>
<organism evidence="6 7">
    <name type="scientific">Methanothrix soehngenii (strain ATCC 5969 / DSM 3671 / JCM 10134 / NBRC 103675 / OCM 69 / GP-6)</name>
    <name type="common">Methanosaeta concilii</name>
    <dbReference type="NCBI Taxonomy" id="990316"/>
    <lineage>
        <taxon>Archaea</taxon>
        <taxon>Methanobacteriati</taxon>
        <taxon>Methanobacteriota</taxon>
        <taxon>Stenosarchaea group</taxon>
        <taxon>Methanomicrobia</taxon>
        <taxon>Methanotrichales</taxon>
        <taxon>Methanotrichaceae</taxon>
        <taxon>Methanothrix</taxon>
    </lineage>
</organism>
<dbReference type="InterPro" id="IPR033764">
    <property type="entry name" value="Sdr_B"/>
</dbReference>
<protein>
    <submittedName>
        <fullName evidence="6">Cna B domain protein</fullName>
    </submittedName>
</protein>
<dbReference type="STRING" id="990316.MCON_1032"/>
<keyword evidence="4" id="KW-0812">Transmembrane</keyword>
<reference evidence="6 7" key="1">
    <citation type="journal article" date="2011" name="J. Bacteriol.">
        <title>Complete genome sequence of Methanosaeta concilii, a specialist in aceticlastic methanogenesis.</title>
        <authorList>
            <person name="Barber R.D."/>
            <person name="Zhang L."/>
            <person name="Harnack M."/>
            <person name="Olson M.V."/>
            <person name="Kaul R."/>
            <person name="Ingram-Smith C."/>
            <person name="Smith K.S."/>
        </authorList>
    </citation>
    <scope>NUCLEOTIDE SEQUENCE [LARGE SCALE GENOMIC DNA]</scope>
    <source>
        <strain evidence="7">ATCC 5969 / DSM 3671 / JCM 10134 / NBRC 103675 / OCM 69 / GP-6</strain>
    </source>
</reference>
<dbReference type="Gene3D" id="3.40.1350.20">
    <property type="match status" value="21"/>
</dbReference>
<feature type="transmembrane region" description="Helical" evidence="4">
    <location>
        <begin position="40"/>
        <end position="59"/>
    </location>
</feature>
<dbReference type="Gene3D" id="2.60.40.10">
    <property type="entry name" value="Immunoglobulins"/>
    <property type="match status" value="6"/>
</dbReference>
<dbReference type="HOGENOM" id="CLU_227565_0_0_2"/>
<keyword evidence="3" id="KW-0732">Signal</keyword>
<keyword evidence="4" id="KW-1133">Transmembrane helix</keyword>
<evidence type="ECO:0000313" key="6">
    <source>
        <dbReference type="EMBL" id="AEB67781.1"/>
    </source>
</evidence>
<dbReference type="InterPro" id="IPR013783">
    <property type="entry name" value="Ig-like_fold"/>
</dbReference>
<dbReference type="PANTHER" id="PTHR23303">
    <property type="entry name" value="CARBOXYPEPTIDASE REGULATORY REGION-CONTAINING"/>
    <property type="match status" value="1"/>
</dbReference>
<dbReference type="Proteomes" id="UP000007807">
    <property type="component" value="Chromosome"/>
</dbReference>
<dbReference type="InterPro" id="IPR051417">
    <property type="entry name" value="SDr/BOS_complex"/>
</dbReference>
<evidence type="ECO:0000256" key="2">
    <source>
        <dbReference type="ARBA" id="ARBA00022525"/>
    </source>
</evidence>
<keyword evidence="7" id="KW-1185">Reference proteome</keyword>
<dbReference type="InParanoid" id="F4BZ82"/>
<evidence type="ECO:0000259" key="5">
    <source>
        <dbReference type="Pfam" id="PF17210"/>
    </source>
</evidence>
<gene>
    <name evidence="6" type="ordered locus">MCON_1032</name>
</gene>
<dbReference type="EMBL" id="CP002565">
    <property type="protein sequence ID" value="AEB67781.1"/>
    <property type="molecule type" value="Genomic_DNA"/>
</dbReference>
<accession>F4BZ82</accession>
<sequence>MEGSGIGEESEDMRKRDKDSEYTVNVKLKKVLNHRYKKQFLVLAMILSVSVLLSAFAYAQEQPGGFPEGIGFPEQVDSAFSDIANQPPSIRSVEPDKPSPQPMGTAIKWTVRAEDPENDPISYMFQLKDSATWVPLTQWIDENTWTWNTAALEPGNYQIRVLVRDPMHTSGDFKLDERIIDYQITAPQVPAEVSAPAAVPELEQAPVIEQPIVQAPEQIAAPVNQPPQVLSLNADLASPQIAGAAVTFIAAASDPENDPLEFMFLVDGQARTDFINNPSWTWMTTEQDIGSHSIEVRARDNNHNPQGDSSQATQFAIEPVPNNPPQMVDLSADQPSPQIAGAAVTFTAAASDPENDPLEFMFLVDGQARTDFINNPSWTWTTTEQDIGSHTIEARTRDNNHNPQGDSSQATQFAIEPVPNNPPQMVDLSADQPSPQIAGAAVTFTAAASDPENDPLEFMFLVDGQARTDFINNPSWTWTTTEQDIGSHSIEVRARDNNHNPEGDSSRTMDFVVEAVPNNPPELVDLVADLASPQIAGAAVTFTAAASDPENDPLEFMFLVDGQARTDFINNPSWTWTTTEQDIGSHSIEVRARDNNHNPEGDSSRTMDFVVEAVPNNPPELVDLVADLASPQIAGTAVTFTAAASDPENDPLEFMFLLDGVAQTEFISSPSWTWTTTTESIGSHIIEVRARDNNHNPEGDSSKTAEFVVEAVPNNPPEVVDLASDLASPQIAGAAVTFTAAASDPENDPLEFMFLLDGVAQTEFISSPSWTWTTTTESIGSHIIEVRARDNNHNPEGDSSKTAEFVVEAVPNNPPEVVDLASDLASPQIAGAAVTFTADASDPENDPLEFMFLLDGVAQTEFISSPSWTWTTTTESIGSHIIEVRARDNNHNPEGDSSKTAEFVVEAVPNNPPEVVDLASDLASPQIAGAAVTFTAAASDPENDPLEFMFLLDGVAQTEFISSPSWTWTTTTESIGSHIIEVRARDNNHNPEGDSSKTAEFVVEAVPNNPPEVVDLASDLASPQIAGAAVTFTAAASDPENDTLEFMFLLDDVAQTEFTSIPSWTWTTTEQDIGSHTIEVRARDNNHNPEGDSSQTAEFVVEAVPNNPPEVFDLASDLASPQIAGAAVTFTAAASDPENDPLEFMFLVDGQARTDFINNPSWTWTTTEQDIGSHTIEVRARDNNHNPEGDSSQTAEFVVEAAPNNPPEVFDLASDLASPQIAGTAVTFTAAASDPENDTLEFMFLLDDVAQTEFTSSPSWTWTTTEQEIGSHTIEVRARDNNHNPEGDSSRTAEFVVEAAPNNPPELMDLAADLASPQLLGSRINWTATASDAENDTISYRFLVNDTPVTDWQPENLFPWTATEAGTALITVQVKDDQHDEPAAETGSISTEFVITAPEPAAEEAEEEILPVELNESPSIISLAPDLESPQVLGSSVNWTATASDAENDTISYRFLVNDTPVTDWQSENLFAWTATGAGTALVTVQVKDDQHDGPEGESGNRSSEFAITMPLAEEAVEEVAEAEPVEEAAAEPNESPSITELSADLGSPQVLGSSVNWTAVASDPEDDPISYRFLVNETAVTDWQAENKFIWTASEAGSFLITAQARDDQHEGPEGESGNRSSEFVIMPLDEEAPFAEEPAEEIAPAETNVTDQVNVTAPANITDEENATAQANMTAEAENVTEVVEIPEDTLAPPVTENITTPIAPENITENLTEEVSEEDAEVVAPVVENQTPVLNSLIPDIISPQKPGVTVTWTANATDVDMDPLLFRFFLNGPATNGAWEPKTEWISDDTWAWVTSSIDRGENQVKVQVRDGQHSGEDGFDSEYSGYFTLAEPKMNISGLVYEDKNGNGVSDSGEALSGWTVQITKPDQSQVSVLTREDGTYSFQDLDAGSYTISETLPSGWVAAIPEGGSHNVDLSEGDVEGLDFVNKLVQYTISGRKFNDLNGNGAFDGEPGMEGWTIELSRDGSLISTATTEKDGSYKFAELSPGSYTVSEVEQAGWTRTAPPEGSYTVELTDGDVADINFGNHGSFAISGTSFLDSNGNGVKDEGEPGRAGVAIQLSRDGSVINATTTLEDGSYAFRNLSPGTYSISQVAAEGINQIAPEGPWTVELKDADVADKDFANSGGLSISGQKYYDINGNGLQDEDEPGIPGGEVSLVENGKVVANTTTDENGLYSFENVLPGTYTINDPVPTGMVLTTSSTVTVTIKTVVVTNVNFGIRGSNSISGMKYEDLNSDSTKNPGEKGLSGWEMVLTGSTWFGKPLPTLTATTDNNGNYKFERLLPGTYKVSETSRTGWTQTAPAGGSHSIVFDVRTPPREAKDNDFGNRLAAQSISGVKYNDINGNGVRDPGEPGMGGWKINLEPAGGGVIKVATTEADGSYSFTDVASGTYTVREIHQPGWDQKAPASGTYTVTLDSSTTSVSGKDFGNWNPLPANPSLIPDKSSPQRSGTPIIWTARADDLDPLQYRFLVRGPGINLDTGYSSRSVWTWNTLGYPAGKYEVEVWIRDGQHSGPGGYDVKKTVSFSLTGGNLPPSVQVLYTDRPEPQYAGSWIKWTAIASDPDRDPLQYRFFLRGPATRGFWVDMTGWGKSNQWIWRTTPADVGYSEVLVAVRDGKHAGPAGSDDYQVGRFFIMNVNLPPVITGLGTNLPSAQPVGATIRWAATASDPEGNPLFFRYWMRGPSTGGLWRMVRDWSTDPTWTWPTTPADAGTSEIKVQVRDGLHSSPAGWDDDAGALFTVRRQNLPPTLISLGSDKPSSQKAGTPVTWTAIATDPDMEPLLYRFWLKGPSTGNSWKIVQDWSYKNQWTWASLPSDGGAYTVYVYVRDGWHNPETGYDSAVGAPFILAPNQPPVLTALKSDRLSPQGAGTPVKWTAAAIDADKDPIYYRFWLKGPSTGNVWQIAQDWSLANQWTWSSMPNDGGAYTVYVYARDGWHYPDTGYDSALGSSYQLISNQPPVLTALKSDRPSPQGAGTPVKWTATASDADKDPLYYQFWLKGPSTGNVWRIVQSWSAKNQWTWSSAPTDAGNYRVYVYVRDGKHAPANAYDSAMGQGYMLQDMVRR</sequence>
<keyword evidence="4" id="KW-0472">Membrane</keyword>
<dbReference type="GO" id="GO:0005576">
    <property type="term" value="C:extracellular region"/>
    <property type="evidence" value="ECO:0007669"/>
    <property type="project" value="UniProtKB-SubCell"/>
</dbReference>
<keyword evidence="2" id="KW-0964">Secreted</keyword>
<evidence type="ECO:0000256" key="1">
    <source>
        <dbReference type="ARBA" id="ARBA00004613"/>
    </source>
</evidence>
<feature type="domain" description="SD-repeat containing protein B" evidence="5">
    <location>
        <begin position="2232"/>
        <end position="2310"/>
    </location>
</feature>
<comment type="subcellular location">
    <subcellularLocation>
        <location evidence="1">Secreted</location>
    </subcellularLocation>
</comment>
<evidence type="ECO:0000256" key="3">
    <source>
        <dbReference type="ARBA" id="ARBA00022729"/>
    </source>
</evidence>
<feature type="domain" description="SD-repeat containing protein B" evidence="5">
    <location>
        <begin position="1942"/>
        <end position="2016"/>
    </location>
</feature>
<name>F4BZ82_METSG</name>
<dbReference type="Pfam" id="PF17210">
    <property type="entry name" value="SdrD_B"/>
    <property type="match status" value="6"/>
</dbReference>
<feature type="domain" description="SD-repeat containing protein B" evidence="5">
    <location>
        <begin position="1841"/>
        <end position="1919"/>
    </location>
</feature>